<dbReference type="RefSeq" id="XP_009527341.1">
    <property type="nucleotide sequence ID" value="XM_009529046.1"/>
</dbReference>
<dbReference type="GeneID" id="20646387"/>
<organism evidence="1 2">
    <name type="scientific">Phytophthora sojae (strain P6497)</name>
    <name type="common">Soybean stem and root rot agent</name>
    <name type="synonym">Phytophthora megasperma f. sp. glycines</name>
    <dbReference type="NCBI Taxonomy" id="1094619"/>
    <lineage>
        <taxon>Eukaryota</taxon>
        <taxon>Sar</taxon>
        <taxon>Stramenopiles</taxon>
        <taxon>Oomycota</taxon>
        <taxon>Peronosporomycetes</taxon>
        <taxon>Peronosporales</taxon>
        <taxon>Peronosporaceae</taxon>
        <taxon>Phytophthora</taxon>
    </lineage>
</organism>
<keyword evidence="2" id="KW-1185">Reference proteome</keyword>
<sequence length="512" mass="55103">MCPIAHAVQLVNEFVLPSTIDAAVFNDLLKAFEDFRPYTVGAMDGAAARGRLDIVQRLHVERIEGCSSAALIGAASNGHLELTEATKHGHLGIIRFLRASTHLREFDRERLLVMAAANGHVAIVRVFLRGVVDAHGAVAAAAGNGHGAWKKALEGGHIGTIELLTKAAGDVAIELAFTKMAAVITKNNDKELVPVLLEKCPSMETPGRNLVWGSYRFTNPIQSAVATAMSEAADAGQLDMLRVLTKTSASYVRDILSHAVNNDQRDVQKLLLELCEAKYLQEHRMASYMTTMLEQAAAYDDLETVQQIFAKCGRADVGDALWIAVENNSVKVVSLLVKKSEPCSVVAALVEAATRGKADMVQALLDHSGHQAIESALERTVASGNVELSTMLLRRCNPSAHKRIFQNAASSGCAGVLQLLLDEMEPHCIHRALFCAAARGHVEAVAELLEKSESSAIACALECAATEGRLSVVKVLRSHCDAATIRNAMSKAQLIGDDEIVHLLSSKKVRFE</sequence>
<name>G4ZJR3_PHYSP</name>
<dbReference type="KEGG" id="psoj:PHYSODRAFT_332108"/>
<dbReference type="PANTHER" id="PTHR46586:SF3">
    <property type="entry name" value="ANKYRIN REPEAT-CONTAINING PROTEIN"/>
    <property type="match status" value="1"/>
</dbReference>
<protein>
    <submittedName>
        <fullName evidence="1">Uncharacterized protein</fullName>
    </submittedName>
</protein>
<dbReference type="AlphaFoldDB" id="G4ZJR3"/>
<dbReference type="Gene3D" id="1.25.40.20">
    <property type="entry name" value="Ankyrin repeat-containing domain"/>
    <property type="match status" value="2"/>
</dbReference>
<gene>
    <name evidence="1" type="ORF">PHYSODRAFT_332108</name>
</gene>
<dbReference type="EMBL" id="JH159154">
    <property type="protein sequence ID" value="EGZ18283.1"/>
    <property type="molecule type" value="Genomic_DNA"/>
</dbReference>
<dbReference type="SMART" id="SM00248">
    <property type="entry name" value="ANK"/>
    <property type="match status" value="5"/>
</dbReference>
<evidence type="ECO:0000313" key="1">
    <source>
        <dbReference type="EMBL" id="EGZ18283.1"/>
    </source>
</evidence>
<accession>G4ZJR3</accession>
<dbReference type="OMA" id="ERHRTVE"/>
<proteinExistence type="predicted"/>
<dbReference type="SMR" id="G4ZJR3"/>
<dbReference type="InParanoid" id="G4ZJR3"/>
<evidence type="ECO:0000313" key="2">
    <source>
        <dbReference type="Proteomes" id="UP000002640"/>
    </source>
</evidence>
<dbReference type="InterPro" id="IPR036770">
    <property type="entry name" value="Ankyrin_rpt-contain_sf"/>
</dbReference>
<dbReference type="Pfam" id="PF12796">
    <property type="entry name" value="Ank_2"/>
    <property type="match status" value="2"/>
</dbReference>
<dbReference type="InterPro" id="IPR002110">
    <property type="entry name" value="Ankyrin_rpt"/>
</dbReference>
<dbReference type="SUPFAM" id="SSF48403">
    <property type="entry name" value="Ankyrin repeat"/>
    <property type="match status" value="2"/>
</dbReference>
<dbReference type="Proteomes" id="UP000002640">
    <property type="component" value="Unassembled WGS sequence"/>
</dbReference>
<dbReference type="PANTHER" id="PTHR46586">
    <property type="entry name" value="ANKYRIN REPEAT-CONTAINING PROTEIN"/>
    <property type="match status" value="1"/>
</dbReference>
<dbReference type="InterPro" id="IPR052050">
    <property type="entry name" value="SecEffector_AnkRepeat"/>
</dbReference>
<reference evidence="1 2" key="1">
    <citation type="journal article" date="2006" name="Science">
        <title>Phytophthora genome sequences uncover evolutionary origins and mechanisms of pathogenesis.</title>
        <authorList>
            <person name="Tyler B.M."/>
            <person name="Tripathy S."/>
            <person name="Zhang X."/>
            <person name="Dehal P."/>
            <person name="Jiang R.H."/>
            <person name="Aerts A."/>
            <person name="Arredondo F.D."/>
            <person name="Baxter L."/>
            <person name="Bensasson D."/>
            <person name="Beynon J.L."/>
            <person name="Chapman J."/>
            <person name="Damasceno C.M."/>
            <person name="Dorrance A.E."/>
            <person name="Dou D."/>
            <person name="Dickerman A.W."/>
            <person name="Dubchak I.L."/>
            <person name="Garbelotto M."/>
            <person name="Gijzen M."/>
            <person name="Gordon S.G."/>
            <person name="Govers F."/>
            <person name="Grunwald N.J."/>
            <person name="Huang W."/>
            <person name="Ivors K.L."/>
            <person name="Jones R.W."/>
            <person name="Kamoun S."/>
            <person name="Krampis K."/>
            <person name="Lamour K.H."/>
            <person name="Lee M.K."/>
            <person name="McDonald W.H."/>
            <person name="Medina M."/>
            <person name="Meijer H.J."/>
            <person name="Nordberg E.K."/>
            <person name="Maclean D.J."/>
            <person name="Ospina-Giraldo M.D."/>
            <person name="Morris P.F."/>
            <person name="Phuntumart V."/>
            <person name="Putnam N.H."/>
            <person name="Rash S."/>
            <person name="Rose J.K."/>
            <person name="Sakihama Y."/>
            <person name="Salamov A.A."/>
            <person name="Savidor A."/>
            <person name="Scheuring C.F."/>
            <person name="Smith B.M."/>
            <person name="Sobral B.W."/>
            <person name="Terry A."/>
            <person name="Torto-Alalibo T.A."/>
            <person name="Win J."/>
            <person name="Xu Z."/>
            <person name="Zhang H."/>
            <person name="Grigoriev I.V."/>
            <person name="Rokhsar D.S."/>
            <person name="Boore J.L."/>
        </authorList>
    </citation>
    <scope>NUCLEOTIDE SEQUENCE [LARGE SCALE GENOMIC DNA]</scope>
    <source>
        <strain evidence="1 2">P6497</strain>
    </source>
</reference>